<evidence type="ECO:0000259" key="3">
    <source>
        <dbReference type="PROSITE" id="PS50222"/>
    </source>
</evidence>
<dbReference type="InterPro" id="IPR002498">
    <property type="entry name" value="PInositol-4-P-4/5-kinase_core"/>
</dbReference>
<evidence type="ECO:0000256" key="1">
    <source>
        <dbReference type="ARBA" id="ARBA00022837"/>
    </source>
</evidence>
<dbReference type="Pfam" id="PF01504">
    <property type="entry name" value="PIP5K"/>
    <property type="match status" value="1"/>
</dbReference>
<dbReference type="Proteomes" id="UP000009168">
    <property type="component" value="Unassembled WGS sequence"/>
</dbReference>
<sequence length="993" mass="116733">MRNLYEQSQQTIHSQQYKHINNETNFYDLTQTVKTNPKYTTYTAPLVGQYTYTDKNQSQFQTKSLYGRDNSSKKMSKQSQNMQYLMQKYKFTDQELIFFKKRFDSISQKGILNQKLFRKSMGILGIDHLSYISDRIFLLIDKDQDGKVSFEDYLSYLDTIINGTDIQKAQLSFSFITMNSSDRNKIYLHDIEQMVNQVSLVWKDLSGSTVYPQKQYIESVFRKLDFKQKGFVDFEDYFNTYSRHQHIFSWYELFNGDEMMEKQIQQINVEQKKIQNKVNNQIKKSELCNLKTTSYLQGLNNEVANCLISLKDFENNMQQKDNWEVELQANNQVNGFDVSKQQKHLLSVENCEKVLQPNSLNQLLFINNNVNNNNPNNGSTLFLTSFHHEQNSCINNSFLSSTYQGPLSILQPTQIHLGDQDPEEEEEDINGLAQEKFEMQQIQQQNDKDHQVIQESKALDFLDKLEEKIKMLLNQTEDLEIYLDNLVNKDEGLTTKFTRKTSNSQTRANKGGGLISLHATQRDDYEETIADQRFNQRISSIQTTTKTFNKFSQYGMETHKDLLQKFEFQQSKSLQQRKVTISNIPCHKKNTKTRRNISIYVGHENWNLIFVMMIGIRGSIKDLRNVGMPRQIDPKYFTQKNNKDLIRTFQNDSDFIQYRFTDYAPQIFERIRLLFNITKQTYSKSLGPETLLGNLILGNMTNLSELCSSTKNFNKFQYYSEDAKFVIKAISKEQAQFFFKKILQPYFTYVNNNFHTLLMRLYGLYKIKFNKKGKKIGDSVYFFVTHNIFSTELEIDTRYEIKGSTHNRTARRGNNLSNFDKNTSLKELDLKQDKVKLGLNQQDKIQLLNQLKSDTQFLSKLNIINYYLLLGIHNISVDQQRLSMFKESHILTNSNSTVLYRDRDDTLKFSCSNDSIQQEQQLRFYEKYQSGILSEDEKQVYYFGVLNIFTEYKSTQKLVHSIKSTFYGSSITTIPPNEYQNRLNKFVADQLFN</sequence>
<dbReference type="PANTHER" id="PTHR23086:SF8">
    <property type="entry name" value="PHOSPHATIDYLINOSITOL 5-PHOSPHATE 4-KINASE, ISOFORM A"/>
    <property type="match status" value="1"/>
</dbReference>
<dbReference type="GO" id="GO:0016308">
    <property type="term" value="F:1-phosphatidylinositol-4-phosphate 5-kinase activity"/>
    <property type="evidence" value="ECO:0007669"/>
    <property type="project" value="TreeGrafter"/>
</dbReference>
<keyword evidence="2" id="KW-0808">Transferase</keyword>
<protein>
    <submittedName>
        <fullName evidence="5">Phosphatidylinositol 4-phosphate 5-kinase</fullName>
    </submittedName>
</protein>
<dbReference type="SMART" id="SM00330">
    <property type="entry name" value="PIPKc"/>
    <property type="match status" value="1"/>
</dbReference>
<dbReference type="InterPro" id="IPR023610">
    <property type="entry name" value="PInositol-4/5-P-5/4-kinase"/>
</dbReference>
<evidence type="ECO:0000313" key="6">
    <source>
        <dbReference type="Proteomes" id="UP000009168"/>
    </source>
</evidence>
<keyword evidence="2" id="KW-0547">Nucleotide-binding</keyword>
<dbReference type="AlphaFoldDB" id="I7MG62"/>
<reference evidence="6" key="1">
    <citation type="journal article" date="2006" name="PLoS Biol.">
        <title>Macronuclear genome sequence of the ciliate Tetrahymena thermophila, a model eukaryote.</title>
        <authorList>
            <person name="Eisen J.A."/>
            <person name="Coyne R.S."/>
            <person name="Wu M."/>
            <person name="Wu D."/>
            <person name="Thiagarajan M."/>
            <person name="Wortman J.R."/>
            <person name="Badger J.H."/>
            <person name="Ren Q."/>
            <person name="Amedeo P."/>
            <person name="Jones K.M."/>
            <person name="Tallon L.J."/>
            <person name="Delcher A.L."/>
            <person name="Salzberg S.L."/>
            <person name="Silva J.C."/>
            <person name="Haas B.J."/>
            <person name="Majoros W.H."/>
            <person name="Farzad M."/>
            <person name="Carlton J.M."/>
            <person name="Smith R.K. Jr."/>
            <person name="Garg J."/>
            <person name="Pearlman R.E."/>
            <person name="Karrer K.M."/>
            <person name="Sun L."/>
            <person name="Manning G."/>
            <person name="Elde N.C."/>
            <person name="Turkewitz A.P."/>
            <person name="Asai D.J."/>
            <person name="Wilkes D.E."/>
            <person name="Wang Y."/>
            <person name="Cai H."/>
            <person name="Collins K."/>
            <person name="Stewart B.A."/>
            <person name="Lee S.R."/>
            <person name="Wilamowska K."/>
            <person name="Weinberg Z."/>
            <person name="Ruzzo W.L."/>
            <person name="Wloga D."/>
            <person name="Gaertig J."/>
            <person name="Frankel J."/>
            <person name="Tsao C.-C."/>
            <person name="Gorovsky M.A."/>
            <person name="Keeling P.J."/>
            <person name="Waller R.F."/>
            <person name="Patron N.J."/>
            <person name="Cherry J.M."/>
            <person name="Stover N.A."/>
            <person name="Krieger C.J."/>
            <person name="del Toro C."/>
            <person name="Ryder H.F."/>
            <person name="Williamson S.C."/>
            <person name="Barbeau R.A."/>
            <person name="Hamilton E.P."/>
            <person name="Orias E."/>
        </authorList>
    </citation>
    <scope>NUCLEOTIDE SEQUENCE [LARGE SCALE GENOMIC DNA]</scope>
    <source>
        <strain evidence="6">SB210</strain>
    </source>
</reference>
<dbReference type="GO" id="GO:0005524">
    <property type="term" value="F:ATP binding"/>
    <property type="evidence" value="ECO:0007669"/>
    <property type="project" value="UniProtKB-UniRule"/>
</dbReference>
<dbReference type="GO" id="GO:0005509">
    <property type="term" value="F:calcium ion binding"/>
    <property type="evidence" value="ECO:0007669"/>
    <property type="project" value="InterPro"/>
</dbReference>
<dbReference type="PANTHER" id="PTHR23086">
    <property type="entry name" value="PHOSPHATIDYLINOSITOL-4-PHOSPHATE 5-KINASE"/>
    <property type="match status" value="1"/>
</dbReference>
<keyword evidence="2" id="KW-0418">Kinase</keyword>
<dbReference type="InterPro" id="IPR018247">
    <property type="entry name" value="EF_Hand_1_Ca_BS"/>
</dbReference>
<dbReference type="KEGG" id="tet:TTHERM_00600820"/>
<dbReference type="InterPro" id="IPR011992">
    <property type="entry name" value="EF-hand-dom_pair"/>
</dbReference>
<evidence type="ECO:0000313" key="5">
    <source>
        <dbReference type="EMBL" id="EAR84890.2"/>
    </source>
</evidence>
<keyword evidence="1" id="KW-0106">Calcium</keyword>
<dbReference type="PROSITE" id="PS50222">
    <property type="entry name" value="EF_HAND_2"/>
    <property type="match status" value="2"/>
</dbReference>
<dbReference type="Gene3D" id="3.30.810.10">
    <property type="entry name" value="2-Layer Sandwich"/>
    <property type="match status" value="1"/>
</dbReference>
<dbReference type="Gene3D" id="3.30.800.10">
    <property type="entry name" value="Phosphatidylinositol Phosphate Kinase II Beta"/>
    <property type="match status" value="1"/>
</dbReference>
<dbReference type="EMBL" id="GG662620">
    <property type="protein sequence ID" value="EAR84890.2"/>
    <property type="molecule type" value="Genomic_DNA"/>
</dbReference>
<accession>I7MG62</accession>
<dbReference type="InterPro" id="IPR027483">
    <property type="entry name" value="PInositol-4-P-4/5-kinase_C_sf"/>
</dbReference>
<proteinExistence type="predicted"/>
<dbReference type="SUPFAM" id="SSF56104">
    <property type="entry name" value="SAICAR synthase-like"/>
    <property type="match status" value="1"/>
</dbReference>
<dbReference type="GO" id="GO:0005886">
    <property type="term" value="C:plasma membrane"/>
    <property type="evidence" value="ECO:0007669"/>
    <property type="project" value="TreeGrafter"/>
</dbReference>
<dbReference type="STRING" id="312017.I7MG62"/>
<dbReference type="GeneID" id="7839396"/>
<organism evidence="5 6">
    <name type="scientific">Tetrahymena thermophila (strain SB210)</name>
    <dbReference type="NCBI Taxonomy" id="312017"/>
    <lineage>
        <taxon>Eukaryota</taxon>
        <taxon>Sar</taxon>
        <taxon>Alveolata</taxon>
        <taxon>Ciliophora</taxon>
        <taxon>Intramacronucleata</taxon>
        <taxon>Oligohymenophorea</taxon>
        <taxon>Hymenostomatida</taxon>
        <taxon>Tetrahymenina</taxon>
        <taxon>Tetrahymenidae</taxon>
        <taxon>Tetrahymena</taxon>
    </lineage>
</organism>
<dbReference type="PROSITE" id="PS00018">
    <property type="entry name" value="EF_HAND_1"/>
    <property type="match status" value="1"/>
</dbReference>
<dbReference type="InParanoid" id="I7MG62"/>
<evidence type="ECO:0000259" key="4">
    <source>
        <dbReference type="PROSITE" id="PS51455"/>
    </source>
</evidence>
<name>I7MG62_TETTS</name>
<dbReference type="InterPro" id="IPR002048">
    <property type="entry name" value="EF_hand_dom"/>
</dbReference>
<feature type="domain" description="EF-hand" evidence="3">
    <location>
        <begin position="212"/>
        <end position="247"/>
    </location>
</feature>
<evidence type="ECO:0000256" key="2">
    <source>
        <dbReference type="PROSITE-ProRule" id="PRU00781"/>
    </source>
</evidence>
<dbReference type="Gene3D" id="1.10.238.10">
    <property type="entry name" value="EF-hand"/>
    <property type="match status" value="1"/>
</dbReference>
<dbReference type="OrthoDB" id="2129491at2759"/>
<keyword evidence="2" id="KW-0067">ATP-binding</keyword>
<dbReference type="PROSITE" id="PS51455">
    <property type="entry name" value="PIPK"/>
    <property type="match status" value="1"/>
</dbReference>
<dbReference type="InterPro" id="IPR027484">
    <property type="entry name" value="PInositol-4-P-5-kinase_N"/>
</dbReference>
<dbReference type="CDD" id="cd00139">
    <property type="entry name" value="PIPKc"/>
    <property type="match status" value="1"/>
</dbReference>
<keyword evidence="6" id="KW-1185">Reference proteome</keyword>
<dbReference type="FunCoup" id="I7MG62">
    <property type="interactions" value="31"/>
</dbReference>
<gene>
    <name evidence="5" type="ORF">TTHERM_00600820</name>
</gene>
<dbReference type="RefSeq" id="XP_001032553.2">
    <property type="nucleotide sequence ID" value="XM_001032553.2"/>
</dbReference>
<dbReference type="eggNOG" id="KOG0229">
    <property type="taxonomic scope" value="Eukaryota"/>
</dbReference>
<dbReference type="GO" id="GO:0046854">
    <property type="term" value="P:phosphatidylinositol phosphate biosynthetic process"/>
    <property type="evidence" value="ECO:0007669"/>
    <property type="project" value="TreeGrafter"/>
</dbReference>
<feature type="domain" description="PIPK" evidence="4">
    <location>
        <begin position="589"/>
        <end position="991"/>
    </location>
</feature>
<dbReference type="SUPFAM" id="SSF47473">
    <property type="entry name" value="EF-hand"/>
    <property type="match status" value="1"/>
</dbReference>
<feature type="domain" description="EF-hand" evidence="3">
    <location>
        <begin position="134"/>
        <end position="163"/>
    </location>
</feature>